<organism evidence="1 2">
    <name type="scientific">Rhabditophanes sp. KR3021</name>
    <dbReference type="NCBI Taxonomy" id="114890"/>
    <lineage>
        <taxon>Eukaryota</taxon>
        <taxon>Metazoa</taxon>
        <taxon>Ecdysozoa</taxon>
        <taxon>Nematoda</taxon>
        <taxon>Chromadorea</taxon>
        <taxon>Rhabditida</taxon>
        <taxon>Tylenchina</taxon>
        <taxon>Panagrolaimomorpha</taxon>
        <taxon>Strongyloidoidea</taxon>
        <taxon>Alloionematidae</taxon>
        <taxon>Rhabditophanes</taxon>
    </lineage>
</organism>
<sequence>MDQNGALLKNNNQPTQAEQQTTTSPLTEMTVVSEFLSSHNDIKYYIPNLTNNNQEPKTYSYYIPPPLPPNSHLSEVYSNPTDQNISLLSSPSSTPCRRHSNMNESLLGKSGIGSPTYSTTNNTQHMNMNIELERKNSLSMKQEMRKEEIVQELLDLLDRLINSRRLYFTMVDILIASYAIIAGFVFISSATTSQPSISALLTILIVYGLSKLLVSLTYIFSYLQTKTRLTASVGRGFQIIVGIMTVFFYLIIIVTTIIIGTIGFYKCLYLNNLIDYENAQSEFYTTPNTYRTTLTIFTVQMCSIVINCCCCKSHPSKYQSHPTTPKLHHHQQPPHKS</sequence>
<evidence type="ECO:0000313" key="1">
    <source>
        <dbReference type="Proteomes" id="UP000095286"/>
    </source>
</evidence>
<proteinExistence type="predicted"/>
<accession>A0AC35UCZ1</accession>
<evidence type="ECO:0000313" key="2">
    <source>
        <dbReference type="WBParaSite" id="RSKR_0001022100.1"/>
    </source>
</evidence>
<name>A0AC35UCZ1_9BILA</name>
<dbReference type="WBParaSite" id="RSKR_0001022100.1">
    <property type="protein sequence ID" value="RSKR_0001022100.1"/>
    <property type="gene ID" value="RSKR_0001022100"/>
</dbReference>
<reference evidence="2" key="1">
    <citation type="submission" date="2016-11" db="UniProtKB">
        <authorList>
            <consortium name="WormBaseParasite"/>
        </authorList>
    </citation>
    <scope>IDENTIFICATION</scope>
    <source>
        <strain evidence="2">KR3021</strain>
    </source>
</reference>
<protein>
    <submittedName>
        <fullName evidence="2">DUF202 domain-containing protein</fullName>
    </submittedName>
</protein>
<dbReference type="Proteomes" id="UP000095286">
    <property type="component" value="Unplaced"/>
</dbReference>